<organism evidence="3 4">
    <name type="scientific">Cellulomonas soli</name>
    <dbReference type="NCBI Taxonomy" id="931535"/>
    <lineage>
        <taxon>Bacteria</taxon>
        <taxon>Bacillati</taxon>
        <taxon>Actinomycetota</taxon>
        <taxon>Actinomycetes</taxon>
        <taxon>Micrococcales</taxon>
        <taxon>Cellulomonadaceae</taxon>
        <taxon>Cellulomonas</taxon>
    </lineage>
</organism>
<accession>A0A512PH35</accession>
<feature type="domain" description="Glycosyltransferase 2-like" evidence="2">
    <location>
        <begin position="34"/>
        <end position="170"/>
    </location>
</feature>
<dbReference type="InterPro" id="IPR050834">
    <property type="entry name" value="Glycosyltransf_2"/>
</dbReference>
<dbReference type="EMBL" id="BKAL01000013">
    <property type="protein sequence ID" value="GEP70493.1"/>
    <property type="molecule type" value="Genomic_DNA"/>
</dbReference>
<protein>
    <recommendedName>
        <fullName evidence="2">Glycosyltransferase 2-like domain-containing protein</fullName>
    </recommendedName>
</protein>
<dbReference type="SUPFAM" id="SSF53448">
    <property type="entry name" value="Nucleotide-diphospho-sugar transferases"/>
    <property type="match status" value="1"/>
</dbReference>
<dbReference type="Pfam" id="PF00535">
    <property type="entry name" value="Glycos_transf_2"/>
    <property type="match status" value="1"/>
</dbReference>
<feature type="compositionally biased region" description="Polar residues" evidence="1">
    <location>
        <begin position="13"/>
        <end position="23"/>
    </location>
</feature>
<keyword evidence="4" id="KW-1185">Reference proteome</keyword>
<proteinExistence type="predicted"/>
<feature type="region of interest" description="Disordered" evidence="1">
    <location>
        <begin position="1"/>
        <end position="31"/>
    </location>
</feature>
<dbReference type="AlphaFoldDB" id="A0A512PH35"/>
<gene>
    <name evidence="3" type="ORF">CSO01_32080</name>
</gene>
<evidence type="ECO:0000259" key="2">
    <source>
        <dbReference type="Pfam" id="PF00535"/>
    </source>
</evidence>
<dbReference type="InterPro" id="IPR029044">
    <property type="entry name" value="Nucleotide-diphossugar_trans"/>
</dbReference>
<dbReference type="RefSeq" id="WP_146954262.1">
    <property type="nucleotide sequence ID" value="NZ_BAABBJ010000001.1"/>
</dbReference>
<reference evidence="3 4" key="1">
    <citation type="submission" date="2019-07" db="EMBL/GenBank/DDBJ databases">
        <title>Whole genome shotgun sequence of Cellulomonas soli NBRC 109434.</title>
        <authorList>
            <person name="Hosoyama A."/>
            <person name="Uohara A."/>
            <person name="Ohji S."/>
            <person name="Ichikawa N."/>
        </authorList>
    </citation>
    <scope>NUCLEOTIDE SEQUENCE [LARGE SCALE GENOMIC DNA]</scope>
    <source>
        <strain evidence="3 4">NBRC 109434</strain>
    </source>
</reference>
<dbReference type="PANTHER" id="PTHR43685">
    <property type="entry name" value="GLYCOSYLTRANSFERASE"/>
    <property type="match status" value="1"/>
</dbReference>
<evidence type="ECO:0000313" key="4">
    <source>
        <dbReference type="Proteomes" id="UP000321798"/>
    </source>
</evidence>
<dbReference type="Gene3D" id="3.90.550.10">
    <property type="entry name" value="Spore Coat Polysaccharide Biosynthesis Protein SpsA, Chain A"/>
    <property type="match status" value="1"/>
</dbReference>
<dbReference type="InterPro" id="IPR001173">
    <property type="entry name" value="Glyco_trans_2-like"/>
</dbReference>
<evidence type="ECO:0000313" key="3">
    <source>
        <dbReference type="EMBL" id="GEP70493.1"/>
    </source>
</evidence>
<name>A0A512PH35_9CELL</name>
<evidence type="ECO:0000256" key="1">
    <source>
        <dbReference type="SAM" id="MobiDB-lite"/>
    </source>
</evidence>
<dbReference type="Proteomes" id="UP000321798">
    <property type="component" value="Unassembled WGS sequence"/>
</dbReference>
<comment type="caution">
    <text evidence="3">The sequence shown here is derived from an EMBL/GenBank/DDBJ whole genome shotgun (WGS) entry which is preliminary data.</text>
</comment>
<dbReference type="OrthoDB" id="4529776at2"/>
<dbReference type="PANTHER" id="PTHR43685:SF2">
    <property type="entry name" value="GLYCOSYLTRANSFERASE 2-LIKE DOMAIN-CONTAINING PROTEIN"/>
    <property type="match status" value="1"/>
</dbReference>
<sequence>MPVHLSAHRVTGAVTSPAPTTPTEVRPGGRPRVSVGIPLHDYEQYLEECVVSVLAQDGVDVDVTIIDDASNDGSLALARRLAAQDPRVVVRAHEVNHGHIATFSEALAVGDAPYVLKMDADDVLPPGALRRSLTLMEAHPEVAFCYGYAQRFEGATPVGTRTAVRRWSVWTGPEWIERRVRRGHNVILQPEVVIRRSALEQVGGHDVRVAAASDLHLWLRLASVGGVARVDGPVQGLYRVHGSNMHSTMHGGFWRDLQARADAFALFLDEHGDRLPDLERTRATLARTLARDALRMVQRDAEGRIELEVPAEQLLAFARESDPTIVRTRAWRRTCRADGTVRTGPVGALLRDLEDKARWRVWRRYGM</sequence>